<protein>
    <submittedName>
        <fullName evidence="1">Uncharacterized protein</fullName>
    </submittedName>
</protein>
<reference evidence="1 2" key="1">
    <citation type="submission" date="2018-03" db="EMBL/GenBank/DDBJ databases">
        <title>Adhaeribacter sp. HMF7605 Genome sequencing and assembly.</title>
        <authorList>
            <person name="Kang H."/>
            <person name="Kang J."/>
            <person name="Cha I."/>
            <person name="Kim H."/>
            <person name="Joh K."/>
        </authorList>
    </citation>
    <scope>NUCLEOTIDE SEQUENCE [LARGE SCALE GENOMIC DNA]</scope>
    <source>
        <strain evidence="1 2">HMF7605</strain>
    </source>
</reference>
<accession>A0A2T2YEG7</accession>
<name>A0A2T2YEG7_9BACT</name>
<evidence type="ECO:0000313" key="1">
    <source>
        <dbReference type="EMBL" id="PSR53910.1"/>
    </source>
</evidence>
<gene>
    <name evidence="1" type="ORF">AHMF7605_10465</name>
</gene>
<keyword evidence="2" id="KW-1185">Reference proteome</keyword>
<comment type="caution">
    <text evidence="1">The sequence shown here is derived from an EMBL/GenBank/DDBJ whole genome shotgun (WGS) entry which is preliminary data.</text>
</comment>
<sequence length="80" mass="9069">MDINIKIFSIKEDGLPSTDECHTGRVAFFYQGHIISGWPTREINKDDEWEADSDVGKLGVYTGVTHYTVLPKIIWSIITV</sequence>
<dbReference type="EMBL" id="PYFT01000001">
    <property type="protein sequence ID" value="PSR53910.1"/>
    <property type="molecule type" value="Genomic_DNA"/>
</dbReference>
<proteinExistence type="predicted"/>
<dbReference type="AlphaFoldDB" id="A0A2T2YEG7"/>
<evidence type="ECO:0000313" key="2">
    <source>
        <dbReference type="Proteomes" id="UP000240357"/>
    </source>
</evidence>
<organism evidence="1 2">
    <name type="scientific">Adhaeribacter arboris</name>
    <dbReference type="NCBI Taxonomy" id="2072846"/>
    <lineage>
        <taxon>Bacteria</taxon>
        <taxon>Pseudomonadati</taxon>
        <taxon>Bacteroidota</taxon>
        <taxon>Cytophagia</taxon>
        <taxon>Cytophagales</taxon>
        <taxon>Hymenobacteraceae</taxon>
        <taxon>Adhaeribacter</taxon>
    </lineage>
</organism>
<dbReference type="Proteomes" id="UP000240357">
    <property type="component" value="Unassembled WGS sequence"/>
</dbReference>